<evidence type="ECO:0000313" key="1">
    <source>
        <dbReference type="EMBL" id="EMI19349.1"/>
    </source>
</evidence>
<keyword evidence="2" id="KW-1185">Reference proteome</keyword>
<organism evidence="1 2">
    <name type="scientific">Rhodopirellula maiorica SM1</name>
    <dbReference type="NCBI Taxonomy" id="1265738"/>
    <lineage>
        <taxon>Bacteria</taxon>
        <taxon>Pseudomonadati</taxon>
        <taxon>Planctomycetota</taxon>
        <taxon>Planctomycetia</taxon>
        <taxon>Pirellulales</taxon>
        <taxon>Pirellulaceae</taxon>
        <taxon>Novipirellula</taxon>
    </lineage>
</organism>
<dbReference type="AlphaFoldDB" id="M5RZK7"/>
<gene>
    <name evidence="1" type="ORF">RMSM_03736</name>
</gene>
<proteinExistence type="predicted"/>
<sequence>MCNASGHCRFQVSLAQQDDCKWYSICHFRSHEPVGPLTVPVSLCFLFPR</sequence>
<protein>
    <submittedName>
        <fullName evidence="1">Uncharacterized protein</fullName>
    </submittedName>
</protein>
<evidence type="ECO:0000313" key="2">
    <source>
        <dbReference type="Proteomes" id="UP000011991"/>
    </source>
</evidence>
<dbReference type="Proteomes" id="UP000011991">
    <property type="component" value="Unassembled WGS sequence"/>
</dbReference>
<dbReference type="EMBL" id="ANOG01000538">
    <property type="protein sequence ID" value="EMI19349.1"/>
    <property type="molecule type" value="Genomic_DNA"/>
</dbReference>
<comment type="caution">
    <text evidence="1">The sequence shown here is derived from an EMBL/GenBank/DDBJ whole genome shotgun (WGS) entry which is preliminary data.</text>
</comment>
<reference evidence="1 2" key="1">
    <citation type="journal article" date="2013" name="Mar. Genomics">
        <title>Expression of sulfatases in Rhodopirellula baltica and the diversity of sulfatases in the genus Rhodopirellula.</title>
        <authorList>
            <person name="Wegner C.E."/>
            <person name="Richter-Heitmann T."/>
            <person name="Klindworth A."/>
            <person name="Klockow C."/>
            <person name="Richter M."/>
            <person name="Achstetter T."/>
            <person name="Glockner F.O."/>
            <person name="Harder J."/>
        </authorList>
    </citation>
    <scope>NUCLEOTIDE SEQUENCE [LARGE SCALE GENOMIC DNA]</scope>
    <source>
        <strain evidence="1 2">SM1</strain>
    </source>
</reference>
<name>M5RZK7_9BACT</name>
<accession>M5RZK7</accession>